<reference evidence="4" key="1">
    <citation type="submission" date="2016-10" db="EMBL/GenBank/DDBJ databases">
        <authorList>
            <person name="Varghese N."/>
            <person name="Submissions S."/>
        </authorList>
    </citation>
    <scope>NUCLEOTIDE SEQUENCE [LARGE SCALE GENOMIC DNA]</scope>
    <source>
        <strain evidence="4">CGMCC 4.3147</strain>
    </source>
</reference>
<proteinExistence type="predicted"/>
<dbReference type="AlphaFoldDB" id="A0A1G9II60"/>
<name>A0A1G9II60_9ACTN</name>
<dbReference type="OrthoDB" id="5738121at2"/>
<dbReference type="Proteomes" id="UP000198662">
    <property type="component" value="Unassembled WGS sequence"/>
</dbReference>
<dbReference type="SUPFAM" id="SSF51735">
    <property type="entry name" value="NAD(P)-binding Rossmann-fold domains"/>
    <property type="match status" value="1"/>
</dbReference>
<evidence type="ECO:0000313" key="3">
    <source>
        <dbReference type="EMBL" id="SDL24919.1"/>
    </source>
</evidence>
<dbReference type="EMBL" id="FNGF01000004">
    <property type="protein sequence ID" value="SDL24919.1"/>
    <property type="molecule type" value="Genomic_DNA"/>
</dbReference>
<dbReference type="InterPro" id="IPR028939">
    <property type="entry name" value="P5C_Rdtase_cat_N"/>
</dbReference>
<dbReference type="STRING" id="380244.SAMN05216298_3268"/>
<dbReference type="Pfam" id="PF03807">
    <property type="entry name" value="F420_oxidored"/>
    <property type="match status" value="1"/>
</dbReference>
<keyword evidence="4" id="KW-1185">Reference proteome</keyword>
<accession>A0A1G9II60</accession>
<evidence type="ECO:0000259" key="2">
    <source>
        <dbReference type="Pfam" id="PF03807"/>
    </source>
</evidence>
<dbReference type="InterPro" id="IPR036291">
    <property type="entry name" value="NAD(P)-bd_dom_sf"/>
</dbReference>
<evidence type="ECO:0000256" key="1">
    <source>
        <dbReference type="ARBA" id="ARBA00023002"/>
    </source>
</evidence>
<organism evidence="3 4">
    <name type="scientific">Glycomyces sambucus</name>
    <dbReference type="NCBI Taxonomy" id="380244"/>
    <lineage>
        <taxon>Bacteria</taxon>
        <taxon>Bacillati</taxon>
        <taxon>Actinomycetota</taxon>
        <taxon>Actinomycetes</taxon>
        <taxon>Glycomycetales</taxon>
        <taxon>Glycomycetaceae</taxon>
        <taxon>Glycomyces</taxon>
    </lineage>
</organism>
<dbReference type="GO" id="GO:0016491">
    <property type="term" value="F:oxidoreductase activity"/>
    <property type="evidence" value="ECO:0007669"/>
    <property type="project" value="UniProtKB-KW"/>
</dbReference>
<sequence>MEVLIVGSGNMARGIGLRLVRGGHRVRIADREPDKAADLAAELGDGAAGEPLNNAAGAEVVVLATPYEGSKQVAEMWAGDLAGKTVVDICNPVDFDTFDGLVTPAGKSAAEEIAAAAPGARVVKAFNTTFASRLANSGPLDVFIAGDDPEAKRTLSGLCLDADLRPIDVGGLKHAAALESFQLLHMKVQDQIQGNWSTELALKSA</sequence>
<dbReference type="PANTHER" id="PTHR14239">
    <property type="entry name" value="DUDULIN-RELATED"/>
    <property type="match status" value="1"/>
</dbReference>
<evidence type="ECO:0000313" key="4">
    <source>
        <dbReference type="Proteomes" id="UP000198662"/>
    </source>
</evidence>
<dbReference type="RefSeq" id="WP_091051135.1">
    <property type="nucleotide sequence ID" value="NZ_FNGF01000004.1"/>
</dbReference>
<feature type="domain" description="Pyrroline-5-carboxylate reductase catalytic N-terminal" evidence="2">
    <location>
        <begin position="3"/>
        <end position="92"/>
    </location>
</feature>
<gene>
    <name evidence="3" type="ORF">SAMN05216298_3268</name>
</gene>
<keyword evidence="1" id="KW-0560">Oxidoreductase</keyword>
<dbReference type="PANTHER" id="PTHR14239:SF10">
    <property type="entry name" value="REDUCTASE"/>
    <property type="match status" value="1"/>
</dbReference>
<dbReference type="Gene3D" id="3.40.50.720">
    <property type="entry name" value="NAD(P)-binding Rossmann-like Domain"/>
    <property type="match status" value="1"/>
</dbReference>
<protein>
    <submittedName>
        <fullName evidence="3">Reduced coenzyme F420:NADP oxidoreductase</fullName>
    </submittedName>
</protein>
<dbReference type="InterPro" id="IPR051267">
    <property type="entry name" value="STEAP_metalloreductase"/>
</dbReference>